<comment type="subcellular location">
    <subcellularLocation>
        <location evidence="1">Cytoplasm</location>
    </subcellularLocation>
</comment>
<dbReference type="InterPro" id="IPR000835">
    <property type="entry name" value="HTH_MarR-typ"/>
</dbReference>
<keyword evidence="10" id="KW-1185">Reference proteome</keyword>
<dbReference type="RefSeq" id="WP_230500330.1">
    <property type="nucleotide sequence ID" value="NZ_CAKJTJ010000004.1"/>
</dbReference>
<evidence type="ECO:0000256" key="6">
    <source>
        <dbReference type="ARBA" id="ARBA00047188"/>
    </source>
</evidence>
<keyword evidence="2" id="KW-0805">Transcription regulation</keyword>
<reference evidence="9 10" key="1">
    <citation type="submission" date="2021-10" db="EMBL/GenBank/DDBJ databases">
        <authorList>
            <person name="Criscuolo A."/>
        </authorList>
    </citation>
    <scope>NUCLEOTIDE SEQUENCE [LARGE SCALE GENOMIC DNA]</scope>
    <source>
        <strain evidence="10">CIP 111883</strain>
    </source>
</reference>
<evidence type="ECO:0000256" key="3">
    <source>
        <dbReference type="ARBA" id="ARBA00023125"/>
    </source>
</evidence>
<dbReference type="PROSITE" id="PS50995">
    <property type="entry name" value="HTH_MARR_2"/>
    <property type="match status" value="1"/>
</dbReference>
<dbReference type="InterPro" id="IPR036388">
    <property type="entry name" value="WH-like_DNA-bd_sf"/>
</dbReference>
<keyword evidence="3" id="KW-0238">DNA-binding</keyword>
<evidence type="ECO:0000259" key="8">
    <source>
        <dbReference type="PROSITE" id="PS50995"/>
    </source>
</evidence>
<organism evidence="9 10">
    <name type="scientific">Sutcliffiella rhizosphaerae</name>
    <dbReference type="NCBI Taxonomy" id="2880967"/>
    <lineage>
        <taxon>Bacteria</taxon>
        <taxon>Bacillati</taxon>
        <taxon>Bacillota</taxon>
        <taxon>Bacilli</taxon>
        <taxon>Bacillales</taxon>
        <taxon>Bacillaceae</taxon>
        <taxon>Sutcliffiella</taxon>
    </lineage>
</organism>
<evidence type="ECO:0000256" key="5">
    <source>
        <dbReference type="ARBA" id="ARBA00046337"/>
    </source>
</evidence>
<evidence type="ECO:0000256" key="4">
    <source>
        <dbReference type="ARBA" id="ARBA00023163"/>
    </source>
</evidence>
<evidence type="ECO:0000256" key="1">
    <source>
        <dbReference type="ARBA" id="ARBA00004496"/>
    </source>
</evidence>
<proteinExistence type="inferred from homology"/>
<dbReference type="InterPro" id="IPR055166">
    <property type="entry name" value="Transc_reg_Sar_Rot_HTH"/>
</dbReference>
<dbReference type="SUPFAM" id="SSF46785">
    <property type="entry name" value="Winged helix' DNA-binding domain"/>
    <property type="match status" value="1"/>
</dbReference>
<dbReference type="Gene3D" id="1.10.10.10">
    <property type="entry name" value="Winged helix-like DNA-binding domain superfamily/Winged helix DNA-binding domain"/>
    <property type="match status" value="1"/>
</dbReference>
<accession>A0ABM8YKT0</accession>
<comment type="caution">
    <text evidence="9">The sequence shown here is derived from an EMBL/GenBank/DDBJ whole genome shotgun (WGS) entry which is preliminary data.</text>
</comment>
<dbReference type="PANTHER" id="PTHR42756">
    <property type="entry name" value="TRANSCRIPTIONAL REGULATOR, MARR"/>
    <property type="match status" value="1"/>
</dbReference>
<gene>
    <name evidence="9" type="ORF">BACCIP111883_01171</name>
</gene>
<dbReference type="EMBL" id="CAKJTJ010000004">
    <property type="protein sequence ID" value="CAG9620403.1"/>
    <property type="molecule type" value="Genomic_DNA"/>
</dbReference>
<name>A0ABM8YKT0_9BACI</name>
<comment type="similarity">
    <text evidence="5">Belongs to the SarZ family.</text>
</comment>
<dbReference type="Proteomes" id="UP000789833">
    <property type="component" value="Unassembled WGS sequence"/>
</dbReference>
<dbReference type="Pfam" id="PF22381">
    <property type="entry name" value="Staph_reg_Sar_Rot"/>
    <property type="match status" value="1"/>
</dbReference>
<dbReference type="InterPro" id="IPR011991">
    <property type="entry name" value="ArsR-like_HTH"/>
</dbReference>
<dbReference type="SMART" id="SM00347">
    <property type="entry name" value="HTH_MARR"/>
    <property type="match status" value="1"/>
</dbReference>
<protein>
    <recommendedName>
        <fullName evidence="6">HTH-type transcriptional regulator SarZ</fullName>
    </recommendedName>
    <alternativeName>
        <fullName evidence="7">Staphylococcal accessory regulator Z</fullName>
    </alternativeName>
</protein>
<dbReference type="PANTHER" id="PTHR42756:SF1">
    <property type="entry name" value="TRANSCRIPTIONAL REPRESSOR OF EMRAB OPERON"/>
    <property type="match status" value="1"/>
</dbReference>
<evidence type="ECO:0000313" key="10">
    <source>
        <dbReference type="Proteomes" id="UP000789833"/>
    </source>
</evidence>
<dbReference type="InterPro" id="IPR036390">
    <property type="entry name" value="WH_DNA-bd_sf"/>
</dbReference>
<evidence type="ECO:0000313" key="9">
    <source>
        <dbReference type="EMBL" id="CAG9620403.1"/>
    </source>
</evidence>
<evidence type="ECO:0000256" key="2">
    <source>
        <dbReference type="ARBA" id="ARBA00023015"/>
    </source>
</evidence>
<evidence type="ECO:0000256" key="7">
    <source>
        <dbReference type="ARBA" id="ARBA00047207"/>
    </source>
</evidence>
<keyword evidence="4" id="KW-0804">Transcription</keyword>
<sequence length="139" mass="16307">MFFNTTINSLNENWTNIYYLLHHVYEEISHQAIRLLQHIEKNRETTIGDLAKYLGVTHNTASEHIKRLITKGFVSKKRSVVDERKVCVILTERGSEILYRNTRLDDEKLNKVLEGLTKKDIELIEKAFSLLSREAKKCF</sequence>
<feature type="domain" description="HTH marR-type" evidence="8">
    <location>
        <begin position="1"/>
        <end position="133"/>
    </location>
</feature>
<dbReference type="PRINTS" id="PR00598">
    <property type="entry name" value="HTHMARR"/>
</dbReference>
<dbReference type="CDD" id="cd00090">
    <property type="entry name" value="HTH_ARSR"/>
    <property type="match status" value="1"/>
</dbReference>